<protein>
    <submittedName>
        <fullName evidence="1">Uncharacterized protein</fullName>
    </submittedName>
</protein>
<dbReference type="Proteomes" id="UP000593576">
    <property type="component" value="Unassembled WGS sequence"/>
</dbReference>
<evidence type="ECO:0000313" key="2">
    <source>
        <dbReference type="Proteomes" id="UP000593576"/>
    </source>
</evidence>
<organism evidence="1 2">
    <name type="scientific">Gossypium schwendimanii</name>
    <name type="common">Cotton</name>
    <dbReference type="NCBI Taxonomy" id="34291"/>
    <lineage>
        <taxon>Eukaryota</taxon>
        <taxon>Viridiplantae</taxon>
        <taxon>Streptophyta</taxon>
        <taxon>Embryophyta</taxon>
        <taxon>Tracheophyta</taxon>
        <taxon>Spermatophyta</taxon>
        <taxon>Magnoliopsida</taxon>
        <taxon>eudicotyledons</taxon>
        <taxon>Gunneridae</taxon>
        <taxon>Pentapetalae</taxon>
        <taxon>rosids</taxon>
        <taxon>malvids</taxon>
        <taxon>Malvales</taxon>
        <taxon>Malvaceae</taxon>
        <taxon>Malvoideae</taxon>
        <taxon>Gossypium</taxon>
    </lineage>
</organism>
<dbReference type="AlphaFoldDB" id="A0A7J9KUM6"/>
<gene>
    <name evidence="1" type="ORF">Goshw_025540</name>
</gene>
<reference evidence="1 2" key="1">
    <citation type="journal article" date="2019" name="Genome Biol. Evol.">
        <title>Insights into the evolution of the New World diploid cottons (Gossypium, subgenus Houzingenia) based on genome sequencing.</title>
        <authorList>
            <person name="Grover C.E."/>
            <person name="Arick M.A. 2nd"/>
            <person name="Thrash A."/>
            <person name="Conover J.L."/>
            <person name="Sanders W.S."/>
            <person name="Peterson D.G."/>
            <person name="Frelichowski J.E."/>
            <person name="Scheffler J.A."/>
            <person name="Scheffler B.E."/>
            <person name="Wendel J.F."/>
        </authorList>
    </citation>
    <scope>NUCLEOTIDE SEQUENCE [LARGE SCALE GENOMIC DNA]</scope>
    <source>
        <strain evidence="1">1</strain>
        <tissue evidence="1">Leaf</tissue>
    </source>
</reference>
<proteinExistence type="predicted"/>
<keyword evidence="2" id="KW-1185">Reference proteome</keyword>
<accession>A0A7J9KUM6</accession>
<feature type="non-terminal residue" evidence="1">
    <location>
        <position position="27"/>
    </location>
</feature>
<evidence type="ECO:0000313" key="1">
    <source>
        <dbReference type="EMBL" id="MBA0850121.1"/>
    </source>
</evidence>
<dbReference type="EMBL" id="JABFAF010000002">
    <property type="protein sequence ID" value="MBA0850121.1"/>
    <property type="molecule type" value="Genomic_DNA"/>
</dbReference>
<sequence length="27" mass="3018">MENVILESDCLMVVNALLRLSVDVLEV</sequence>
<name>A0A7J9KUM6_GOSSC</name>
<comment type="caution">
    <text evidence="1">The sequence shown here is derived from an EMBL/GenBank/DDBJ whole genome shotgun (WGS) entry which is preliminary data.</text>
</comment>